<evidence type="ECO:0000313" key="2">
    <source>
        <dbReference type="EMBL" id="SFH39198.1"/>
    </source>
</evidence>
<reference evidence="2 3" key="1">
    <citation type="submission" date="2016-10" db="EMBL/GenBank/DDBJ databases">
        <authorList>
            <person name="de Groot N.N."/>
        </authorList>
    </citation>
    <scope>NUCLEOTIDE SEQUENCE [LARGE SCALE GENOMIC DNA]</scope>
    <source>
        <strain evidence="2 3">DSM 8537</strain>
    </source>
</reference>
<dbReference type="OrthoDB" id="7770813at2"/>
<feature type="transmembrane region" description="Helical" evidence="1">
    <location>
        <begin position="117"/>
        <end position="136"/>
    </location>
</feature>
<keyword evidence="1" id="KW-0812">Transmembrane</keyword>
<accession>A0A1I2ZN04</accession>
<dbReference type="RefSeq" id="WP_074966915.1">
    <property type="nucleotide sequence ID" value="NZ_CBCRYP010000009.1"/>
</dbReference>
<feature type="transmembrane region" description="Helical" evidence="1">
    <location>
        <begin position="42"/>
        <end position="64"/>
    </location>
</feature>
<keyword evidence="1" id="KW-0472">Membrane</keyword>
<organism evidence="2 3">
    <name type="scientific">Paracoccus aminovorans</name>
    <dbReference type="NCBI Taxonomy" id="34004"/>
    <lineage>
        <taxon>Bacteria</taxon>
        <taxon>Pseudomonadati</taxon>
        <taxon>Pseudomonadota</taxon>
        <taxon>Alphaproteobacteria</taxon>
        <taxon>Rhodobacterales</taxon>
        <taxon>Paracoccaceae</taxon>
        <taxon>Paracoccus</taxon>
    </lineage>
</organism>
<gene>
    <name evidence="2" type="ORF">SAMN04488021_109103</name>
</gene>
<evidence type="ECO:0000313" key="3">
    <source>
        <dbReference type="Proteomes" id="UP000183635"/>
    </source>
</evidence>
<sequence>MSNPTTLTAYATAFMASISLFGLVDAGQAGQGGTVSAAITQAYLLPILGIASATFLAVTIIALARGHLGPHPWTQEKTERAVLELGIAAACWFGLLALLSYVLALMAPGWISGAGPALARHWPWFLAAPCLAFGILGRGNKPAWLAGAALFVTLGLFTG</sequence>
<feature type="transmembrane region" description="Helical" evidence="1">
    <location>
        <begin position="85"/>
        <end position="111"/>
    </location>
</feature>
<name>A0A1I2ZN04_9RHOB</name>
<dbReference type="EMBL" id="FOPU01000009">
    <property type="protein sequence ID" value="SFH39198.1"/>
    <property type="molecule type" value="Genomic_DNA"/>
</dbReference>
<keyword evidence="1" id="KW-1133">Transmembrane helix</keyword>
<keyword evidence="3" id="KW-1185">Reference proteome</keyword>
<evidence type="ECO:0000256" key="1">
    <source>
        <dbReference type="SAM" id="Phobius"/>
    </source>
</evidence>
<dbReference type="AlphaFoldDB" id="A0A1I2ZN04"/>
<proteinExistence type="predicted"/>
<dbReference type="Proteomes" id="UP000183635">
    <property type="component" value="Unassembled WGS sequence"/>
</dbReference>
<protein>
    <submittedName>
        <fullName evidence="2">Uncharacterized protein</fullName>
    </submittedName>
</protein>